<comment type="caution">
    <text evidence="1">The sequence shown here is derived from an EMBL/GenBank/DDBJ whole genome shotgun (WGS) entry which is preliminary data.</text>
</comment>
<sequence length="99" mass="11115">MLPLQQPLTSLKLQKTPVGKKLKRKRVPDTVSIYHCVKDCLLLRPNLSQCVFSRDAFNVFVNKSAGFSSPVLWINMFVRLSSNISLIYLCCVCDSPSPA</sequence>
<dbReference type="Proteomes" id="UP000320475">
    <property type="component" value="Unassembled WGS sequence"/>
</dbReference>
<proteinExistence type="predicted"/>
<dbReference type="EMBL" id="QEAM01000276">
    <property type="protein sequence ID" value="TPX42326.1"/>
    <property type="molecule type" value="Genomic_DNA"/>
</dbReference>
<protein>
    <submittedName>
        <fullName evidence="1">Uncharacterized protein</fullName>
    </submittedName>
</protein>
<accession>A0A507CT65</accession>
<organism evidence="1 2">
    <name type="scientific">Synchytrium endobioticum</name>
    <dbReference type="NCBI Taxonomy" id="286115"/>
    <lineage>
        <taxon>Eukaryota</taxon>
        <taxon>Fungi</taxon>
        <taxon>Fungi incertae sedis</taxon>
        <taxon>Chytridiomycota</taxon>
        <taxon>Chytridiomycota incertae sedis</taxon>
        <taxon>Chytridiomycetes</taxon>
        <taxon>Synchytriales</taxon>
        <taxon>Synchytriaceae</taxon>
        <taxon>Synchytrium</taxon>
    </lineage>
</organism>
<dbReference type="AlphaFoldDB" id="A0A507CT65"/>
<evidence type="ECO:0000313" key="2">
    <source>
        <dbReference type="Proteomes" id="UP000320475"/>
    </source>
</evidence>
<gene>
    <name evidence="1" type="ORF">SeLEV6574_g05656</name>
</gene>
<name>A0A507CT65_9FUNG</name>
<evidence type="ECO:0000313" key="1">
    <source>
        <dbReference type="EMBL" id="TPX42326.1"/>
    </source>
</evidence>
<reference evidence="1 2" key="1">
    <citation type="journal article" date="2019" name="Sci. Rep.">
        <title>Comparative genomics of chytrid fungi reveal insights into the obligate biotrophic and pathogenic lifestyle of Synchytrium endobioticum.</title>
        <authorList>
            <person name="van de Vossenberg B.T.L.H."/>
            <person name="Warris S."/>
            <person name="Nguyen H.D.T."/>
            <person name="van Gent-Pelzer M.P.E."/>
            <person name="Joly D.L."/>
            <person name="van de Geest H.C."/>
            <person name="Bonants P.J.M."/>
            <person name="Smith D.S."/>
            <person name="Levesque C.A."/>
            <person name="van der Lee T.A.J."/>
        </authorList>
    </citation>
    <scope>NUCLEOTIDE SEQUENCE [LARGE SCALE GENOMIC DNA]</scope>
    <source>
        <strain evidence="1 2">LEV6574</strain>
    </source>
</reference>